<evidence type="ECO:0000313" key="2">
    <source>
        <dbReference type="EMBL" id="EYC16892.1"/>
    </source>
</evidence>
<keyword evidence="3" id="KW-1185">Reference proteome</keyword>
<proteinExistence type="predicted"/>
<dbReference type="Proteomes" id="UP000024635">
    <property type="component" value="Unassembled WGS sequence"/>
</dbReference>
<sequence length="70" mass="7512">MVSFECHISVTCEDGPTGVHMLMLLINVVVSGRGYPSSFTIREAVRKGEPFNNDGSEEEGLPSKLTSPAS</sequence>
<evidence type="ECO:0000313" key="3">
    <source>
        <dbReference type="Proteomes" id="UP000024635"/>
    </source>
</evidence>
<reference evidence="3" key="1">
    <citation type="journal article" date="2015" name="Nat. Genet.">
        <title>The genome and transcriptome of the zoonotic hookworm Ancylostoma ceylanicum identify infection-specific gene families.</title>
        <authorList>
            <person name="Schwarz E.M."/>
            <person name="Hu Y."/>
            <person name="Antoshechkin I."/>
            <person name="Miller M.M."/>
            <person name="Sternberg P.W."/>
            <person name="Aroian R.V."/>
        </authorList>
    </citation>
    <scope>NUCLEOTIDE SEQUENCE</scope>
    <source>
        <strain evidence="3">HY135</strain>
    </source>
</reference>
<comment type="caution">
    <text evidence="2">The sequence shown here is derived from an EMBL/GenBank/DDBJ whole genome shotgun (WGS) entry which is preliminary data.</text>
</comment>
<evidence type="ECO:0000256" key="1">
    <source>
        <dbReference type="SAM" id="MobiDB-lite"/>
    </source>
</evidence>
<feature type="region of interest" description="Disordered" evidence="1">
    <location>
        <begin position="47"/>
        <end position="70"/>
    </location>
</feature>
<accession>A0A016UPU3</accession>
<gene>
    <name evidence="2" type="primary">Acey_s0032.g2551</name>
    <name evidence="2" type="ORF">Y032_0032g2551</name>
</gene>
<name>A0A016UPU3_9BILA</name>
<dbReference type="EMBL" id="JARK01001368">
    <property type="protein sequence ID" value="EYC16892.1"/>
    <property type="molecule type" value="Genomic_DNA"/>
</dbReference>
<protein>
    <submittedName>
        <fullName evidence="2">Uncharacterized protein</fullName>
    </submittedName>
</protein>
<dbReference type="AlphaFoldDB" id="A0A016UPU3"/>
<organism evidence="2 3">
    <name type="scientific">Ancylostoma ceylanicum</name>
    <dbReference type="NCBI Taxonomy" id="53326"/>
    <lineage>
        <taxon>Eukaryota</taxon>
        <taxon>Metazoa</taxon>
        <taxon>Ecdysozoa</taxon>
        <taxon>Nematoda</taxon>
        <taxon>Chromadorea</taxon>
        <taxon>Rhabditida</taxon>
        <taxon>Rhabditina</taxon>
        <taxon>Rhabditomorpha</taxon>
        <taxon>Strongyloidea</taxon>
        <taxon>Ancylostomatidae</taxon>
        <taxon>Ancylostomatinae</taxon>
        <taxon>Ancylostoma</taxon>
    </lineage>
</organism>